<feature type="non-terminal residue" evidence="2">
    <location>
        <position position="1"/>
    </location>
</feature>
<evidence type="ECO:0000313" key="3">
    <source>
        <dbReference type="Proteomes" id="UP001497623"/>
    </source>
</evidence>
<dbReference type="AlphaFoldDB" id="A0AAV2RJ26"/>
<evidence type="ECO:0000313" key="2">
    <source>
        <dbReference type="EMBL" id="CAL4127118.1"/>
    </source>
</evidence>
<dbReference type="InterPro" id="IPR013103">
    <property type="entry name" value="RVT_2"/>
</dbReference>
<dbReference type="EMBL" id="CAXKWB010025000">
    <property type="protein sequence ID" value="CAL4127118.1"/>
    <property type="molecule type" value="Genomic_DNA"/>
</dbReference>
<keyword evidence="3" id="KW-1185">Reference proteome</keyword>
<dbReference type="PANTHER" id="PTHR11439:SF483">
    <property type="entry name" value="PEPTIDE SYNTHASE GLIP-LIKE, PUTATIVE (AFU_ORTHOLOGUE AFUA_3G12920)-RELATED"/>
    <property type="match status" value="1"/>
</dbReference>
<gene>
    <name evidence="2" type="ORF">MNOR_LOCUS25787</name>
</gene>
<dbReference type="Pfam" id="PF07727">
    <property type="entry name" value="RVT_2"/>
    <property type="match status" value="1"/>
</dbReference>
<protein>
    <recommendedName>
        <fullName evidence="1">Reverse transcriptase Ty1/copia-type domain-containing protein</fullName>
    </recommendedName>
</protein>
<comment type="caution">
    <text evidence="2">The sequence shown here is derived from an EMBL/GenBank/DDBJ whole genome shotgun (WGS) entry which is preliminary data.</text>
</comment>
<proteinExistence type="predicted"/>
<accession>A0AAV2RJ26</accession>
<name>A0AAV2RJ26_MEGNR</name>
<feature type="domain" description="Reverse transcriptase Ty1/copia-type" evidence="1">
    <location>
        <begin position="1"/>
        <end position="77"/>
    </location>
</feature>
<sequence>IWVDDIIIAGSSEEAIVKFKENFGKKFKIKDLGILRWFLGIQFDVTPNIISMNQTLYCQNIINRFGMSDCVPRTNPCDPSVYELLGQESELCEDKTLYQEIIGSLLYIMIGTRPDIAFVVTLLSRFMNK</sequence>
<evidence type="ECO:0000259" key="1">
    <source>
        <dbReference type="Pfam" id="PF07727"/>
    </source>
</evidence>
<reference evidence="2 3" key="1">
    <citation type="submission" date="2024-05" db="EMBL/GenBank/DDBJ databases">
        <authorList>
            <person name="Wallberg A."/>
        </authorList>
    </citation>
    <scope>NUCLEOTIDE SEQUENCE [LARGE SCALE GENOMIC DNA]</scope>
</reference>
<dbReference type="PANTHER" id="PTHR11439">
    <property type="entry name" value="GAG-POL-RELATED RETROTRANSPOSON"/>
    <property type="match status" value="1"/>
</dbReference>
<organism evidence="2 3">
    <name type="scientific">Meganyctiphanes norvegica</name>
    <name type="common">Northern krill</name>
    <name type="synonym">Thysanopoda norvegica</name>
    <dbReference type="NCBI Taxonomy" id="48144"/>
    <lineage>
        <taxon>Eukaryota</taxon>
        <taxon>Metazoa</taxon>
        <taxon>Ecdysozoa</taxon>
        <taxon>Arthropoda</taxon>
        <taxon>Crustacea</taxon>
        <taxon>Multicrustacea</taxon>
        <taxon>Malacostraca</taxon>
        <taxon>Eumalacostraca</taxon>
        <taxon>Eucarida</taxon>
        <taxon>Euphausiacea</taxon>
        <taxon>Euphausiidae</taxon>
        <taxon>Meganyctiphanes</taxon>
    </lineage>
</organism>
<dbReference type="Proteomes" id="UP001497623">
    <property type="component" value="Unassembled WGS sequence"/>
</dbReference>
<feature type="non-terminal residue" evidence="2">
    <location>
        <position position="129"/>
    </location>
</feature>